<feature type="compositionally biased region" description="Basic residues" evidence="1">
    <location>
        <begin position="1"/>
        <end position="27"/>
    </location>
</feature>
<organism evidence="2">
    <name type="scientific">uncultured Thermomicrobiales bacterium</name>
    <dbReference type="NCBI Taxonomy" id="1645740"/>
    <lineage>
        <taxon>Bacteria</taxon>
        <taxon>Pseudomonadati</taxon>
        <taxon>Thermomicrobiota</taxon>
        <taxon>Thermomicrobia</taxon>
        <taxon>Thermomicrobiales</taxon>
        <taxon>environmental samples</taxon>
    </lineage>
</organism>
<gene>
    <name evidence="2" type="ORF">AVDCRST_MAG59-653</name>
</gene>
<name>A0A6J4U337_9BACT</name>
<proteinExistence type="predicted"/>
<feature type="non-terminal residue" evidence="2">
    <location>
        <position position="1"/>
    </location>
</feature>
<evidence type="ECO:0000313" key="2">
    <source>
        <dbReference type="EMBL" id="CAA9539161.1"/>
    </source>
</evidence>
<evidence type="ECO:0000256" key="1">
    <source>
        <dbReference type="SAM" id="MobiDB-lite"/>
    </source>
</evidence>
<feature type="compositionally biased region" description="Basic and acidic residues" evidence="1">
    <location>
        <begin position="33"/>
        <end position="45"/>
    </location>
</feature>
<feature type="non-terminal residue" evidence="2">
    <location>
        <position position="165"/>
    </location>
</feature>
<reference evidence="2" key="1">
    <citation type="submission" date="2020-02" db="EMBL/GenBank/DDBJ databases">
        <authorList>
            <person name="Meier V. D."/>
        </authorList>
    </citation>
    <scope>NUCLEOTIDE SEQUENCE</scope>
    <source>
        <strain evidence="2">AVDCRST_MAG59</strain>
    </source>
</reference>
<feature type="region of interest" description="Disordered" evidence="1">
    <location>
        <begin position="1"/>
        <end position="97"/>
    </location>
</feature>
<accession>A0A6J4U337</accession>
<protein>
    <submittedName>
        <fullName evidence="2">Uncharacterized protein</fullName>
    </submittedName>
</protein>
<dbReference type="AlphaFoldDB" id="A0A6J4U337"/>
<sequence length="165" mass="17853">CRTRDRARHRSGTNSGRRRSGRRRRPARPPAARPRDRRDRPERRAAWLGRAPRRVPGQGAGRDRPAARAAPGGDKQRPWIGPGSSGSAPWRGRSGIARVYPGPAAALPVRIEQGAIGGRARQGSRTPDPLWPAVGTDFWGCRATACRSPPRPVCASGNPAVDCRP</sequence>
<dbReference type="EMBL" id="CADCWF010000032">
    <property type="protein sequence ID" value="CAA9539161.1"/>
    <property type="molecule type" value="Genomic_DNA"/>
</dbReference>